<evidence type="ECO:0000313" key="11">
    <source>
        <dbReference type="EMBL" id="RKH36901.1"/>
    </source>
</evidence>
<evidence type="ECO:0000256" key="7">
    <source>
        <dbReference type="ARBA" id="ARBA00022989"/>
    </source>
</evidence>
<evidence type="ECO:0000256" key="9">
    <source>
        <dbReference type="ARBA" id="ARBA00037998"/>
    </source>
</evidence>
<dbReference type="RefSeq" id="WP_120628946.1">
    <property type="nucleotide sequence ID" value="NZ_RAWG01000273.1"/>
</dbReference>
<evidence type="ECO:0000256" key="1">
    <source>
        <dbReference type="ARBA" id="ARBA00004651"/>
    </source>
</evidence>
<dbReference type="OrthoDB" id="9807115at2"/>
<evidence type="ECO:0000256" key="8">
    <source>
        <dbReference type="ARBA" id="ARBA00023136"/>
    </source>
</evidence>
<keyword evidence="5 10" id="KW-0812">Transmembrane</keyword>
<name>A0A3A8N3S1_9BACT</name>
<proteinExistence type="inferred from homology"/>
<dbReference type="GO" id="GO:1903806">
    <property type="term" value="P:L-isoleucine import across plasma membrane"/>
    <property type="evidence" value="ECO:0007669"/>
    <property type="project" value="TreeGrafter"/>
</dbReference>
<feature type="transmembrane region" description="Helical" evidence="10">
    <location>
        <begin position="12"/>
        <end position="32"/>
    </location>
</feature>
<feature type="transmembrane region" description="Helical" evidence="10">
    <location>
        <begin position="305"/>
        <end position="328"/>
    </location>
</feature>
<dbReference type="PANTHER" id="PTHR11795:SF371">
    <property type="entry name" value="HIGH-AFFINITY BRANCHED-CHAIN AMINO ACID TRANSPORT SYSTEM PERMEASE PROTEIN LIVH"/>
    <property type="match status" value="1"/>
</dbReference>
<evidence type="ECO:0000256" key="3">
    <source>
        <dbReference type="ARBA" id="ARBA00022475"/>
    </source>
</evidence>
<dbReference type="GO" id="GO:0015190">
    <property type="term" value="F:L-leucine transmembrane transporter activity"/>
    <property type="evidence" value="ECO:0007669"/>
    <property type="project" value="TreeGrafter"/>
</dbReference>
<dbReference type="InterPro" id="IPR052157">
    <property type="entry name" value="BCAA_transport_permease"/>
</dbReference>
<sequence length="331" mass="35584">MSQLLQHLINGLASGTIYALVALGYTMVYGVLKLINFAHGDVMMVGVYMGYASAFALGREAQRSLWGVVVIFAVAMGGCALLGFLIERFAYRPLREKPRLTALITAIGISFALSYGFQLDVSFDGPFDFSIAGRRGGSFDFHFDRLVLLPGASPRAFPEIIAPTEWFILGDRDVVLWNWQVISLLIAVSLMVALQFLVYRTRFGKAMRAVSWDHRTAALMGIPTDRIISLTFMLSSALAAGAGLLYAIKDTSVTPLMGLYVGLKAFVAAVIGGIGNVPGAVVGALLLGLVEEFVVGYAASTWRDAVAFGFLILVLLVKPGGLFGRVAAEKV</sequence>
<keyword evidence="8 10" id="KW-0472">Membrane</keyword>
<reference evidence="12" key="1">
    <citation type="submission" date="2018-09" db="EMBL/GenBank/DDBJ databases">
        <authorList>
            <person name="Livingstone P.G."/>
            <person name="Whitworth D.E."/>
        </authorList>
    </citation>
    <scope>NUCLEOTIDE SEQUENCE [LARGE SCALE GENOMIC DNA]</scope>
    <source>
        <strain evidence="12">CA040B</strain>
    </source>
</reference>
<dbReference type="InterPro" id="IPR001851">
    <property type="entry name" value="ABC_transp_permease"/>
</dbReference>
<dbReference type="AlphaFoldDB" id="A0A3A8N3S1"/>
<keyword evidence="7 10" id="KW-1133">Transmembrane helix</keyword>
<evidence type="ECO:0000256" key="2">
    <source>
        <dbReference type="ARBA" id="ARBA00022448"/>
    </source>
</evidence>
<dbReference type="GO" id="GO:0015192">
    <property type="term" value="F:L-phenylalanine transmembrane transporter activity"/>
    <property type="evidence" value="ECO:0007669"/>
    <property type="project" value="TreeGrafter"/>
</dbReference>
<dbReference type="EMBL" id="RAWG01000273">
    <property type="protein sequence ID" value="RKH36901.1"/>
    <property type="molecule type" value="Genomic_DNA"/>
</dbReference>
<dbReference type="GO" id="GO:0042941">
    <property type="term" value="P:D-alanine transmembrane transport"/>
    <property type="evidence" value="ECO:0007669"/>
    <property type="project" value="TreeGrafter"/>
</dbReference>
<keyword evidence="6" id="KW-0029">Amino-acid transport</keyword>
<dbReference type="PANTHER" id="PTHR11795">
    <property type="entry name" value="BRANCHED-CHAIN AMINO ACID TRANSPORT SYSTEM PERMEASE PROTEIN LIVH"/>
    <property type="match status" value="1"/>
</dbReference>
<gene>
    <name evidence="11" type="ORF">D7X12_31525</name>
</gene>
<comment type="similarity">
    <text evidence="9">Belongs to the binding-protein-dependent transport system permease family. LivHM subfamily.</text>
</comment>
<feature type="transmembrane region" description="Helical" evidence="10">
    <location>
        <begin position="64"/>
        <end position="86"/>
    </location>
</feature>
<dbReference type="GO" id="GO:0015808">
    <property type="term" value="P:L-alanine transport"/>
    <property type="evidence" value="ECO:0007669"/>
    <property type="project" value="TreeGrafter"/>
</dbReference>
<accession>A0A3A8N3S1</accession>
<dbReference type="Pfam" id="PF02653">
    <property type="entry name" value="BPD_transp_2"/>
    <property type="match status" value="1"/>
</dbReference>
<feature type="transmembrane region" description="Helical" evidence="10">
    <location>
        <begin position="98"/>
        <end position="117"/>
    </location>
</feature>
<comment type="caution">
    <text evidence="11">The sequence shown here is derived from an EMBL/GenBank/DDBJ whole genome shotgun (WGS) entry which is preliminary data.</text>
</comment>
<dbReference type="GO" id="GO:0005304">
    <property type="term" value="F:L-valine transmembrane transporter activity"/>
    <property type="evidence" value="ECO:0007669"/>
    <property type="project" value="TreeGrafter"/>
</dbReference>
<evidence type="ECO:0000313" key="12">
    <source>
        <dbReference type="Proteomes" id="UP000273405"/>
    </source>
</evidence>
<evidence type="ECO:0000256" key="6">
    <source>
        <dbReference type="ARBA" id="ARBA00022970"/>
    </source>
</evidence>
<keyword evidence="3" id="KW-1003">Cell membrane</keyword>
<evidence type="ECO:0000256" key="4">
    <source>
        <dbReference type="ARBA" id="ARBA00022519"/>
    </source>
</evidence>
<dbReference type="GO" id="GO:0015188">
    <property type="term" value="F:L-isoleucine transmembrane transporter activity"/>
    <property type="evidence" value="ECO:0007669"/>
    <property type="project" value="TreeGrafter"/>
</dbReference>
<dbReference type="Proteomes" id="UP000273405">
    <property type="component" value="Unassembled WGS sequence"/>
</dbReference>
<keyword evidence="4" id="KW-0997">Cell inner membrane</keyword>
<protein>
    <submittedName>
        <fullName evidence="11">Branched-chain amino acid ABC transporter permease</fullName>
    </submittedName>
</protein>
<feature type="transmembrane region" description="Helical" evidence="10">
    <location>
        <begin position="177"/>
        <end position="199"/>
    </location>
</feature>
<keyword evidence="12" id="KW-1185">Reference proteome</keyword>
<dbReference type="GO" id="GO:0005886">
    <property type="term" value="C:plasma membrane"/>
    <property type="evidence" value="ECO:0007669"/>
    <property type="project" value="UniProtKB-SubCell"/>
</dbReference>
<dbReference type="CDD" id="cd06582">
    <property type="entry name" value="TM_PBP1_LivH_like"/>
    <property type="match status" value="1"/>
</dbReference>
<evidence type="ECO:0000256" key="5">
    <source>
        <dbReference type="ARBA" id="ARBA00022692"/>
    </source>
</evidence>
<organism evidence="11 12">
    <name type="scientific">Corallococcus sicarius</name>
    <dbReference type="NCBI Taxonomy" id="2316726"/>
    <lineage>
        <taxon>Bacteria</taxon>
        <taxon>Pseudomonadati</taxon>
        <taxon>Myxococcota</taxon>
        <taxon>Myxococcia</taxon>
        <taxon>Myxococcales</taxon>
        <taxon>Cystobacterineae</taxon>
        <taxon>Myxococcaceae</taxon>
        <taxon>Corallococcus</taxon>
    </lineage>
</organism>
<evidence type="ECO:0000256" key="10">
    <source>
        <dbReference type="SAM" id="Phobius"/>
    </source>
</evidence>
<feature type="transmembrane region" description="Helical" evidence="10">
    <location>
        <begin position="227"/>
        <end position="248"/>
    </location>
</feature>
<comment type="subcellular location">
    <subcellularLocation>
        <location evidence="1">Cell membrane</location>
        <topology evidence="1">Multi-pass membrane protein</topology>
    </subcellularLocation>
</comment>
<keyword evidence="2" id="KW-0813">Transport</keyword>